<comment type="caution">
    <text evidence="1">The sequence shown here is derived from an EMBL/GenBank/DDBJ whole genome shotgun (WGS) entry which is preliminary data.</text>
</comment>
<sequence length="76" mass="8544">MENSEGKAIGDFERFNIHIGTSLTLESIKSIEKKTFLDPLKDILNPRYLEKILKEGFDTIGKSLVSCLQTLTILST</sequence>
<gene>
    <name evidence="1" type="ORF">ENQ77_09945</name>
</gene>
<evidence type="ECO:0000313" key="1">
    <source>
        <dbReference type="EMBL" id="HEN28944.1"/>
    </source>
</evidence>
<protein>
    <submittedName>
        <fullName evidence="1">Uncharacterized protein</fullName>
    </submittedName>
</protein>
<dbReference type="AlphaFoldDB" id="A0A7C2K4R1"/>
<dbReference type="EMBL" id="DSOL01000283">
    <property type="protein sequence ID" value="HEN28944.1"/>
    <property type="molecule type" value="Genomic_DNA"/>
</dbReference>
<accession>A0A7C2K4R1</accession>
<organism evidence="1">
    <name type="scientific">candidate division WOR-3 bacterium</name>
    <dbReference type="NCBI Taxonomy" id="2052148"/>
    <lineage>
        <taxon>Bacteria</taxon>
        <taxon>Bacteria division WOR-3</taxon>
    </lineage>
</organism>
<proteinExistence type="predicted"/>
<reference evidence="1" key="1">
    <citation type="journal article" date="2020" name="mSystems">
        <title>Genome- and Community-Level Interaction Insights into Carbon Utilization and Element Cycling Functions of Hydrothermarchaeota in Hydrothermal Sediment.</title>
        <authorList>
            <person name="Zhou Z."/>
            <person name="Liu Y."/>
            <person name="Xu W."/>
            <person name="Pan J."/>
            <person name="Luo Z.H."/>
            <person name="Li M."/>
        </authorList>
    </citation>
    <scope>NUCLEOTIDE SEQUENCE [LARGE SCALE GENOMIC DNA]</scope>
    <source>
        <strain evidence="1">SpSt-34</strain>
    </source>
</reference>
<name>A0A7C2K4R1_UNCW3</name>